<dbReference type="KEGG" id="lgi:LOTGIDRAFT_127603"/>
<evidence type="ECO:0000256" key="3">
    <source>
        <dbReference type="ARBA" id="ARBA00023277"/>
    </source>
</evidence>
<dbReference type="InterPro" id="IPR001000">
    <property type="entry name" value="GH10_dom"/>
</dbReference>
<dbReference type="GO" id="GO:0031176">
    <property type="term" value="F:endo-1,4-beta-xylanase activity"/>
    <property type="evidence" value="ECO:0007669"/>
    <property type="project" value="UniProtKB-ARBA"/>
</dbReference>
<dbReference type="CTD" id="20232730"/>
<dbReference type="OMA" id="HENGCYQ"/>
<keyword evidence="3" id="KW-0119">Carbohydrate metabolism</keyword>
<gene>
    <name evidence="6" type="ORF">LOTGIDRAFT_127603</name>
</gene>
<keyword evidence="2" id="KW-0378">Hydrolase</keyword>
<dbReference type="EMBL" id="KB202883">
    <property type="protein sequence ID" value="ESO87533.1"/>
    <property type="molecule type" value="Genomic_DNA"/>
</dbReference>
<dbReference type="SUPFAM" id="SSF51445">
    <property type="entry name" value="(Trans)glycosidases"/>
    <property type="match status" value="1"/>
</dbReference>
<evidence type="ECO:0000256" key="4">
    <source>
        <dbReference type="ARBA" id="ARBA00023326"/>
    </source>
</evidence>
<dbReference type="HOGENOM" id="CLU_008797_1_0_1"/>
<sequence length="305" mass="35189">MKVRGHNMFWGVPNNVPDWVKKLDGNQLNKTIHERIKFITGLTKGNLEHWDVNNELLHGQYFEETTGDPFYSQNLYKAVHEADPHARLFLNDYDVLSMGSETDSYVDQALGFEADKTGLGGIGLQSHFRAYTQPDPTLLKKHLDKLALIGLPLWITELDLEVKNEKARADWYEDALRMYFSHPAVHGVIFWGFWDHNMKSPYAALVNGFNYYVNEAGKRYLHLIKKEWATHITHNLSNGSSISERAFMGDYELIVRYKGKPIQYQTFTLALHKDVIVTIPDNPGIFYLQSSRVWLVSFNVLPLSR</sequence>
<reference evidence="6 7" key="1">
    <citation type="journal article" date="2013" name="Nature">
        <title>Insights into bilaterian evolution from three spiralian genomes.</title>
        <authorList>
            <person name="Simakov O."/>
            <person name="Marletaz F."/>
            <person name="Cho S.J."/>
            <person name="Edsinger-Gonzales E."/>
            <person name="Havlak P."/>
            <person name="Hellsten U."/>
            <person name="Kuo D.H."/>
            <person name="Larsson T."/>
            <person name="Lv J."/>
            <person name="Arendt D."/>
            <person name="Savage R."/>
            <person name="Osoegawa K."/>
            <person name="de Jong P."/>
            <person name="Grimwood J."/>
            <person name="Chapman J.A."/>
            <person name="Shapiro H."/>
            <person name="Aerts A."/>
            <person name="Otillar R.P."/>
            <person name="Terry A.Y."/>
            <person name="Boore J.L."/>
            <person name="Grigoriev I.V."/>
            <person name="Lindberg D.R."/>
            <person name="Seaver E.C."/>
            <person name="Weisblat D.A."/>
            <person name="Putnam N.H."/>
            <person name="Rokhsar D.S."/>
        </authorList>
    </citation>
    <scope>NUCLEOTIDE SEQUENCE [LARGE SCALE GENOMIC DNA]</scope>
</reference>
<dbReference type="Gene3D" id="3.20.20.80">
    <property type="entry name" value="Glycosidases"/>
    <property type="match status" value="1"/>
</dbReference>
<keyword evidence="4" id="KW-0624">Polysaccharide degradation</keyword>
<protein>
    <recommendedName>
        <fullName evidence="5">GH10 domain-containing protein</fullName>
    </recommendedName>
</protein>
<dbReference type="GO" id="GO:0000272">
    <property type="term" value="P:polysaccharide catabolic process"/>
    <property type="evidence" value="ECO:0007669"/>
    <property type="project" value="UniProtKB-KW"/>
</dbReference>
<evidence type="ECO:0000256" key="1">
    <source>
        <dbReference type="ARBA" id="ARBA00007495"/>
    </source>
</evidence>
<comment type="similarity">
    <text evidence="1">Belongs to the glycosyl hydrolase 10 (cellulase F) family.</text>
</comment>
<feature type="domain" description="GH10" evidence="5">
    <location>
        <begin position="1"/>
        <end position="223"/>
    </location>
</feature>
<name>V3Z9E5_LOTGI</name>
<dbReference type="PANTHER" id="PTHR31490">
    <property type="entry name" value="GLYCOSYL HYDROLASE"/>
    <property type="match status" value="1"/>
</dbReference>
<dbReference type="PROSITE" id="PS51760">
    <property type="entry name" value="GH10_2"/>
    <property type="match status" value="1"/>
</dbReference>
<dbReference type="InterPro" id="IPR017853">
    <property type="entry name" value="GH"/>
</dbReference>
<evidence type="ECO:0000313" key="7">
    <source>
        <dbReference type="Proteomes" id="UP000030746"/>
    </source>
</evidence>
<keyword evidence="7" id="KW-1185">Reference proteome</keyword>
<dbReference type="AlphaFoldDB" id="V3Z9E5"/>
<dbReference type="Proteomes" id="UP000030746">
    <property type="component" value="Unassembled WGS sequence"/>
</dbReference>
<organism evidence="6 7">
    <name type="scientific">Lottia gigantea</name>
    <name type="common">Giant owl limpet</name>
    <dbReference type="NCBI Taxonomy" id="225164"/>
    <lineage>
        <taxon>Eukaryota</taxon>
        <taxon>Metazoa</taxon>
        <taxon>Spiralia</taxon>
        <taxon>Lophotrochozoa</taxon>
        <taxon>Mollusca</taxon>
        <taxon>Gastropoda</taxon>
        <taxon>Patellogastropoda</taxon>
        <taxon>Lottioidea</taxon>
        <taxon>Lottiidae</taxon>
        <taxon>Lottia</taxon>
    </lineage>
</organism>
<evidence type="ECO:0000259" key="5">
    <source>
        <dbReference type="PROSITE" id="PS51760"/>
    </source>
</evidence>
<dbReference type="InterPro" id="IPR044846">
    <property type="entry name" value="GH10"/>
</dbReference>
<dbReference type="Pfam" id="PF00331">
    <property type="entry name" value="Glyco_hydro_10"/>
    <property type="match status" value="1"/>
</dbReference>
<dbReference type="PRINTS" id="PR00134">
    <property type="entry name" value="GLHYDRLASE10"/>
</dbReference>
<dbReference type="GeneID" id="20232730"/>
<dbReference type="PANTHER" id="PTHR31490:SF1">
    <property type="entry name" value="ENDO-1,4-BETA-XYLANASE 1"/>
    <property type="match status" value="1"/>
</dbReference>
<accession>V3Z9E5</accession>
<evidence type="ECO:0000313" key="6">
    <source>
        <dbReference type="EMBL" id="ESO87533.1"/>
    </source>
</evidence>
<dbReference type="OrthoDB" id="1719965at2759"/>
<evidence type="ECO:0000256" key="2">
    <source>
        <dbReference type="ARBA" id="ARBA00022801"/>
    </source>
</evidence>
<dbReference type="RefSeq" id="XP_009061730.1">
    <property type="nucleotide sequence ID" value="XM_009063482.1"/>
</dbReference>
<proteinExistence type="inferred from homology"/>
<dbReference type="SMART" id="SM00633">
    <property type="entry name" value="Glyco_10"/>
    <property type="match status" value="1"/>
</dbReference>